<dbReference type="AlphaFoldDB" id="A0AAE1HCH4"/>
<feature type="transmembrane region" description="Helical" evidence="6">
    <location>
        <begin position="295"/>
        <end position="319"/>
    </location>
</feature>
<accession>A0AAE1HCH4</accession>
<dbReference type="GO" id="GO:0007165">
    <property type="term" value="P:signal transduction"/>
    <property type="evidence" value="ECO:0007669"/>
    <property type="project" value="UniProtKB-KW"/>
</dbReference>
<reference evidence="8" key="2">
    <citation type="journal article" date="2023" name="BMC Genomics">
        <title>Pest status, molecular evolution, and epigenetic factors derived from the genome assembly of Frankliniella fusca, a thysanopteran phytovirus vector.</title>
        <authorList>
            <person name="Catto M.A."/>
            <person name="Labadie P.E."/>
            <person name="Jacobson A.L."/>
            <person name="Kennedy G.G."/>
            <person name="Srinivasan R."/>
            <person name="Hunt B.G."/>
        </authorList>
    </citation>
    <scope>NUCLEOTIDE SEQUENCE</scope>
    <source>
        <strain evidence="8">PL_HMW_Pooled</strain>
    </source>
</reference>
<feature type="transmembrane region" description="Helical" evidence="6">
    <location>
        <begin position="236"/>
        <end position="257"/>
    </location>
</feature>
<comment type="function">
    <text evidence="6">Gustatory receptor which mediates acceptance or avoidance behavior, depending on its substrates.</text>
</comment>
<evidence type="ECO:0000256" key="7">
    <source>
        <dbReference type="SAM" id="MobiDB-lite"/>
    </source>
</evidence>
<organism evidence="8 9">
    <name type="scientific">Frankliniella fusca</name>
    <dbReference type="NCBI Taxonomy" id="407009"/>
    <lineage>
        <taxon>Eukaryota</taxon>
        <taxon>Metazoa</taxon>
        <taxon>Ecdysozoa</taxon>
        <taxon>Arthropoda</taxon>
        <taxon>Hexapoda</taxon>
        <taxon>Insecta</taxon>
        <taxon>Pterygota</taxon>
        <taxon>Neoptera</taxon>
        <taxon>Paraneoptera</taxon>
        <taxon>Thysanoptera</taxon>
        <taxon>Terebrantia</taxon>
        <taxon>Thripoidea</taxon>
        <taxon>Thripidae</taxon>
        <taxon>Frankliniella</taxon>
    </lineage>
</organism>
<evidence type="ECO:0000256" key="5">
    <source>
        <dbReference type="ARBA" id="ARBA00023136"/>
    </source>
</evidence>
<dbReference type="Pfam" id="PF08395">
    <property type="entry name" value="7tm_7"/>
    <property type="match status" value="1"/>
</dbReference>
<feature type="transmembrane region" description="Helical" evidence="6">
    <location>
        <begin position="195"/>
        <end position="216"/>
    </location>
</feature>
<keyword evidence="6" id="KW-0807">Transducer</keyword>
<sequence>MDTPRCRSALTPPPATVMGRSSRLARKQRVAPAASIPMDPALDDAWAKKMYPAEDTTAHADRDVFGGHGMFEDMQPLIFIMALSGMIPVSFRPLRVSFHPLRSTLVLCVLYSALSLWSASRLLLWRPESERAEGDALALETRSFSSLVNSVHLGGLSMLPLLWWEARYARRNEALAAGLMAQFSHLRRRCWVARAACYVMAAVSLVVSPLAVAVWMTVVSGKNTHWSHMFVNHHVVNMEVCVTCLIFCLFHCVKNFAEDLSTAMVKELYLPYAPPCRVVAFRRAWLSLRDLTQGLLFMPLTTIALMLFVLLMFTLNAYMCLGNLLDGHVGLASVIFVIGTSIMLQLLIICDAVQRARDAVSKGFLQPLELFCTLTSIHETTSDEIHNFREIVASSPVIVSAAGFWEIDRRSISSILAASVGYLIVIIQFRSDSPECPTNGFRNDTATTVN</sequence>
<evidence type="ECO:0000256" key="1">
    <source>
        <dbReference type="ARBA" id="ARBA00004651"/>
    </source>
</evidence>
<comment type="caution">
    <text evidence="6">Lacks conserved residue(s) required for the propagation of feature annotation.</text>
</comment>
<feature type="transmembrane region" description="Helical" evidence="6">
    <location>
        <begin position="331"/>
        <end position="353"/>
    </location>
</feature>
<keyword evidence="5 6" id="KW-0472">Membrane</keyword>
<dbReference type="GO" id="GO:0005886">
    <property type="term" value="C:plasma membrane"/>
    <property type="evidence" value="ECO:0007669"/>
    <property type="project" value="UniProtKB-SubCell"/>
</dbReference>
<evidence type="ECO:0000256" key="2">
    <source>
        <dbReference type="ARBA" id="ARBA00022475"/>
    </source>
</evidence>
<keyword evidence="9" id="KW-1185">Reference proteome</keyword>
<name>A0AAE1HCH4_9NEOP</name>
<dbReference type="GO" id="GO:0050909">
    <property type="term" value="P:sensory perception of taste"/>
    <property type="evidence" value="ECO:0007669"/>
    <property type="project" value="InterPro"/>
</dbReference>
<evidence type="ECO:0000256" key="6">
    <source>
        <dbReference type="RuleBase" id="RU363108"/>
    </source>
</evidence>
<comment type="similarity">
    <text evidence="6">Belongs to the insect chemoreceptor superfamily. Gustatory receptor (GR) family.</text>
</comment>
<protein>
    <recommendedName>
        <fullName evidence="6">Gustatory receptor</fullName>
    </recommendedName>
</protein>
<feature type="region of interest" description="Disordered" evidence="7">
    <location>
        <begin position="1"/>
        <end position="23"/>
    </location>
</feature>
<dbReference type="InterPro" id="IPR013604">
    <property type="entry name" value="7TM_chemorcpt"/>
</dbReference>
<gene>
    <name evidence="8" type="ORF">KUF71_007603</name>
</gene>
<proteinExistence type="inferred from homology"/>
<keyword evidence="4 6" id="KW-1133">Transmembrane helix</keyword>
<comment type="subcellular location">
    <subcellularLocation>
        <location evidence="1 6">Cell membrane</location>
        <topology evidence="1 6">Multi-pass membrane protein</topology>
    </subcellularLocation>
</comment>
<reference evidence="8" key="1">
    <citation type="submission" date="2021-07" db="EMBL/GenBank/DDBJ databases">
        <authorList>
            <person name="Catto M.A."/>
            <person name="Jacobson A."/>
            <person name="Kennedy G."/>
            <person name="Labadie P."/>
            <person name="Hunt B.G."/>
            <person name="Srinivasan R."/>
        </authorList>
    </citation>
    <scope>NUCLEOTIDE SEQUENCE</scope>
    <source>
        <strain evidence="8">PL_HMW_Pooled</strain>
        <tissue evidence="8">Head</tissue>
    </source>
</reference>
<dbReference type="Proteomes" id="UP001219518">
    <property type="component" value="Unassembled WGS sequence"/>
</dbReference>
<keyword evidence="6 8" id="KW-0675">Receptor</keyword>
<evidence type="ECO:0000256" key="3">
    <source>
        <dbReference type="ARBA" id="ARBA00022692"/>
    </source>
</evidence>
<evidence type="ECO:0000313" key="8">
    <source>
        <dbReference type="EMBL" id="KAK3918181.1"/>
    </source>
</evidence>
<evidence type="ECO:0000313" key="9">
    <source>
        <dbReference type="Proteomes" id="UP001219518"/>
    </source>
</evidence>
<keyword evidence="2 6" id="KW-1003">Cell membrane</keyword>
<evidence type="ECO:0000256" key="4">
    <source>
        <dbReference type="ARBA" id="ARBA00022989"/>
    </source>
</evidence>
<dbReference type="EMBL" id="JAHWGI010000889">
    <property type="protein sequence ID" value="KAK3918181.1"/>
    <property type="molecule type" value="Genomic_DNA"/>
</dbReference>
<keyword evidence="3 6" id="KW-0812">Transmembrane</keyword>
<comment type="caution">
    <text evidence="8">The sequence shown here is derived from an EMBL/GenBank/DDBJ whole genome shotgun (WGS) entry which is preliminary data.</text>
</comment>